<evidence type="ECO:0000256" key="10">
    <source>
        <dbReference type="ARBA" id="ARBA00023136"/>
    </source>
</evidence>
<keyword evidence="8 11" id="KW-1133">Transmembrane helix</keyword>
<sequence>MIYGILLVVQVVVSISIIALVLMQHGKGADAGAAFGSGASATVFGAQGSANFLSRATAFLAAVFFINGLALAYIAASEPEARSLMDEPTPEEAVEDDIPIGDVPGMAPDDSPADEPADPPSRPQDVPQ</sequence>
<evidence type="ECO:0000256" key="3">
    <source>
        <dbReference type="ARBA" id="ARBA00017876"/>
    </source>
</evidence>
<dbReference type="EMBL" id="MUZR01000007">
    <property type="protein sequence ID" value="OOC11020.1"/>
    <property type="molecule type" value="Genomic_DNA"/>
</dbReference>
<dbReference type="GO" id="GO:0005886">
    <property type="term" value="C:plasma membrane"/>
    <property type="evidence" value="ECO:0007669"/>
    <property type="project" value="UniProtKB-SubCell"/>
</dbReference>
<dbReference type="PRINTS" id="PR01651">
    <property type="entry name" value="SECGEXPORT"/>
</dbReference>
<keyword evidence="4 11" id="KW-0813">Transport</keyword>
<keyword evidence="14" id="KW-1185">Reference proteome</keyword>
<feature type="region of interest" description="Disordered" evidence="12">
    <location>
        <begin position="81"/>
        <end position="128"/>
    </location>
</feature>
<name>A0A1V3A0Z6_9GAMM</name>
<keyword evidence="5 11" id="KW-1003">Cell membrane</keyword>
<comment type="function">
    <text evidence="11">Involved in protein export. Participates in an early event of protein translocation.</text>
</comment>
<dbReference type="NCBIfam" id="TIGR00810">
    <property type="entry name" value="secG"/>
    <property type="match status" value="1"/>
</dbReference>
<keyword evidence="6 11" id="KW-0812">Transmembrane</keyword>
<reference evidence="13 14" key="1">
    <citation type="submission" date="2017-02" db="EMBL/GenBank/DDBJ databases">
        <title>Genomic diversity within the haloalkaliphilic genus Thioalkalivibrio.</title>
        <authorList>
            <person name="Ahn A.-C."/>
            <person name="Meier-Kolthoff J."/>
            <person name="Overmars L."/>
            <person name="Richter M."/>
            <person name="Woyke T."/>
            <person name="Sorokin D.Y."/>
            <person name="Muyzer G."/>
        </authorList>
    </citation>
    <scope>NUCLEOTIDE SEQUENCE [LARGE SCALE GENOMIC DNA]</scope>
    <source>
        <strain evidence="13 14">HL17</strain>
    </source>
</reference>
<dbReference type="GO" id="GO:0015450">
    <property type="term" value="F:protein-transporting ATPase activity"/>
    <property type="evidence" value="ECO:0007669"/>
    <property type="project" value="UniProtKB-UniRule"/>
</dbReference>
<evidence type="ECO:0000256" key="4">
    <source>
        <dbReference type="ARBA" id="ARBA00022448"/>
    </source>
</evidence>
<dbReference type="PANTHER" id="PTHR34182:SF1">
    <property type="entry name" value="PROTEIN-EXPORT MEMBRANE PROTEIN SECG"/>
    <property type="match status" value="1"/>
</dbReference>
<comment type="subcellular location">
    <subcellularLocation>
        <location evidence="1 11">Cell membrane</location>
        <topology evidence="1 11">Multi-pass membrane protein</topology>
    </subcellularLocation>
</comment>
<dbReference type="Pfam" id="PF03840">
    <property type="entry name" value="SecG"/>
    <property type="match status" value="1"/>
</dbReference>
<protein>
    <recommendedName>
        <fullName evidence="3 11">Protein-export membrane protein SecG</fullName>
    </recommendedName>
</protein>
<organism evidence="13 14">
    <name type="scientific">Thioalkalivibrio halophilus</name>
    <dbReference type="NCBI Taxonomy" id="252474"/>
    <lineage>
        <taxon>Bacteria</taxon>
        <taxon>Pseudomonadati</taxon>
        <taxon>Pseudomonadota</taxon>
        <taxon>Gammaproteobacteria</taxon>
        <taxon>Chromatiales</taxon>
        <taxon>Ectothiorhodospiraceae</taxon>
        <taxon>Thioalkalivibrio</taxon>
    </lineage>
</organism>
<dbReference type="GO" id="GO:0043952">
    <property type="term" value="P:protein transport by the Sec complex"/>
    <property type="evidence" value="ECO:0007669"/>
    <property type="project" value="TreeGrafter"/>
</dbReference>
<keyword evidence="9 11" id="KW-0811">Translocation</keyword>
<evidence type="ECO:0000256" key="2">
    <source>
        <dbReference type="ARBA" id="ARBA00008445"/>
    </source>
</evidence>
<dbReference type="RefSeq" id="WP_018946359.1">
    <property type="nucleotide sequence ID" value="NZ_MUZR01000007.1"/>
</dbReference>
<comment type="caution">
    <text evidence="13">The sequence shown here is derived from an EMBL/GenBank/DDBJ whole genome shotgun (WGS) entry which is preliminary data.</text>
</comment>
<evidence type="ECO:0000256" key="12">
    <source>
        <dbReference type="SAM" id="MobiDB-lite"/>
    </source>
</evidence>
<comment type="caution">
    <text evidence="11">Lacks conserved residue(s) required for the propagation of feature annotation.</text>
</comment>
<evidence type="ECO:0000256" key="6">
    <source>
        <dbReference type="ARBA" id="ARBA00022692"/>
    </source>
</evidence>
<keyword evidence="10 11" id="KW-0472">Membrane</keyword>
<evidence type="ECO:0000256" key="8">
    <source>
        <dbReference type="ARBA" id="ARBA00022989"/>
    </source>
</evidence>
<dbReference type="GO" id="GO:0065002">
    <property type="term" value="P:intracellular protein transmembrane transport"/>
    <property type="evidence" value="ECO:0007669"/>
    <property type="project" value="TreeGrafter"/>
</dbReference>
<dbReference type="OrthoDB" id="9813947at2"/>
<evidence type="ECO:0000256" key="9">
    <source>
        <dbReference type="ARBA" id="ARBA00023010"/>
    </source>
</evidence>
<accession>A0A1V3A0Z6</accession>
<dbReference type="STRING" id="252474.B1A74_02515"/>
<evidence type="ECO:0000256" key="11">
    <source>
        <dbReference type="RuleBase" id="RU365087"/>
    </source>
</evidence>
<proteinExistence type="inferred from homology"/>
<dbReference type="GO" id="GO:0009306">
    <property type="term" value="P:protein secretion"/>
    <property type="evidence" value="ECO:0007669"/>
    <property type="project" value="UniProtKB-UniRule"/>
</dbReference>
<dbReference type="Proteomes" id="UP000189177">
    <property type="component" value="Unassembled WGS sequence"/>
</dbReference>
<gene>
    <name evidence="13" type="ORF">B1A74_02515</name>
</gene>
<keyword evidence="7 11" id="KW-0653">Protein transport</keyword>
<comment type="similarity">
    <text evidence="2 11">Belongs to the SecG family.</text>
</comment>
<evidence type="ECO:0000256" key="1">
    <source>
        <dbReference type="ARBA" id="ARBA00004651"/>
    </source>
</evidence>
<dbReference type="PANTHER" id="PTHR34182">
    <property type="entry name" value="PROTEIN-EXPORT MEMBRANE PROTEIN SECG"/>
    <property type="match status" value="1"/>
</dbReference>
<evidence type="ECO:0000313" key="13">
    <source>
        <dbReference type="EMBL" id="OOC11020.1"/>
    </source>
</evidence>
<evidence type="ECO:0000256" key="5">
    <source>
        <dbReference type="ARBA" id="ARBA00022475"/>
    </source>
</evidence>
<dbReference type="AlphaFoldDB" id="A0A1V3A0Z6"/>
<feature type="compositionally biased region" description="Acidic residues" evidence="12">
    <location>
        <begin position="88"/>
        <end position="99"/>
    </location>
</feature>
<evidence type="ECO:0000313" key="14">
    <source>
        <dbReference type="Proteomes" id="UP000189177"/>
    </source>
</evidence>
<dbReference type="InterPro" id="IPR004692">
    <property type="entry name" value="SecG"/>
</dbReference>
<feature type="transmembrane region" description="Helical" evidence="11">
    <location>
        <begin position="57"/>
        <end position="76"/>
    </location>
</feature>
<evidence type="ECO:0000256" key="7">
    <source>
        <dbReference type="ARBA" id="ARBA00022927"/>
    </source>
</evidence>